<dbReference type="SMART" id="SM00354">
    <property type="entry name" value="HTH_LACI"/>
    <property type="match status" value="1"/>
</dbReference>
<dbReference type="SUPFAM" id="SSF53822">
    <property type="entry name" value="Periplasmic binding protein-like I"/>
    <property type="match status" value="1"/>
</dbReference>
<dbReference type="InterPro" id="IPR046335">
    <property type="entry name" value="LacI/GalR-like_sensor"/>
</dbReference>
<organism evidence="5 6">
    <name type="scientific">Rhodoferax ferrireducens</name>
    <dbReference type="NCBI Taxonomy" id="192843"/>
    <lineage>
        <taxon>Bacteria</taxon>
        <taxon>Pseudomonadati</taxon>
        <taxon>Pseudomonadota</taxon>
        <taxon>Betaproteobacteria</taxon>
        <taxon>Burkholderiales</taxon>
        <taxon>Comamonadaceae</taxon>
        <taxon>Rhodoferax</taxon>
    </lineage>
</organism>
<dbReference type="PANTHER" id="PTHR30146">
    <property type="entry name" value="LACI-RELATED TRANSCRIPTIONAL REPRESSOR"/>
    <property type="match status" value="1"/>
</dbReference>
<gene>
    <name evidence="5" type="ORF">J2X19_004440</name>
</gene>
<protein>
    <submittedName>
        <fullName evidence="5">LacI family transcriptional regulator</fullName>
    </submittedName>
</protein>
<evidence type="ECO:0000256" key="2">
    <source>
        <dbReference type="ARBA" id="ARBA00023125"/>
    </source>
</evidence>
<dbReference type="RefSeq" id="WP_310376588.1">
    <property type="nucleotide sequence ID" value="NZ_JAVDXT010000005.1"/>
</dbReference>
<keyword evidence="1" id="KW-0805">Transcription regulation</keyword>
<dbReference type="InterPro" id="IPR010982">
    <property type="entry name" value="Lambda_DNA-bd_dom_sf"/>
</dbReference>
<dbReference type="PANTHER" id="PTHR30146:SF109">
    <property type="entry name" value="HTH-TYPE TRANSCRIPTIONAL REGULATOR GALS"/>
    <property type="match status" value="1"/>
</dbReference>
<dbReference type="SUPFAM" id="SSF47413">
    <property type="entry name" value="lambda repressor-like DNA-binding domains"/>
    <property type="match status" value="1"/>
</dbReference>
<keyword evidence="6" id="KW-1185">Reference proteome</keyword>
<dbReference type="Gene3D" id="1.10.260.40">
    <property type="entry name" value="lambda repressor-like DNA-binding domains"/>
    <property type="match status" value="1"/>
</dbReference>
<name>A0ABU2CEK2_9BURK</name>
<reference evidence="5 6" key="1">
    <citation type="submission" date="2023-07" db="EMBL/GenBank/DDBJ databases">
        <title>Sorghum-associated microbial communities from plants grown in Nebraska, USA.</title>
        <authorList>
            <person name="Schachtman D."/>
        </authorList>
    </citation>
    <scope>NUCLEOTIDE SEQUENCE [LARGE SCALE GENOMIC DNA]</scope>
    <source>
        <strain evidence="5 6">BE313</strain>
    </source>
</reference>
<keyword evidence="2" id="KW-0238">DNA-binding</keyword>
<evidence type="ECO:0000313" key="6">
    <source>
        <dbReference type="Proteomes" id="UP001180487"/>
    </source>
</evidence>
<proteinExistence type="predicted"/>
<evidence type="ECO:0000256" key="3">
    <source>
        <dbReference type="ARBA" id="ARBA00023163"/>
    </source>
</evidence>
<dbReference type="CDD" id="cd06270">
    <property type="entry name" value="PBP1_GalS-like"/>
    <property type="match status" value="1"/>
</dbReference>
<keyword evidence="3" id="KW-0804">Transcription</keyword>
<dbReference type="PROSITE" id="PS50932">
    <property type="entry name" value="HTH_LACI_2"/>
    <property type="match status" value="1"/>
</dbReference>
<dbReference type="EMBL" id="JAVDXT010000005">
    <property type="protein sequence ID" value="MDR7379744.1"/>
    <property type="molecule type" value="Genomic_DNA"/>
</dbReference>
<evidence type="ECO:0000259" key="4">
    <source>
        <dbReference type="PROSITE" id="PS50932"/>
    </source>
</evidence>
<dbReference type="InterPro" id="IPR000843">
    <property type="entry name" value="HTH_LacI"/>
</dbReference>
<evidence type="ECO:0000313" key="5">
    <source>
        <dbReference type="EMBL" id="MDR7379744.1"/>
    </source>
</evidence>
<dbReference type="CDD" id="cd01392">
    <property type="entry name" value="HTH_LacI"/>
    <property type="match status" value="1"/>
</dbReference>
<dbReference type="Gene3D" id="3.40.50.2300">
    <property type="match status" value="2"/>
</dbReference>
<dbReference type="Pfam" id="PF00356">
    <property type="entry name" value="LacI"/>
    <property type="match status" value="1"/>
</dbReference>
<sequence>MSTIHTVAARAGVSSATVSRVMNEPHKVREATRIKVELAMRELDFSRNSFAASLASRRSNCVGLVVSHLSSAFFAPLVNEIEEAVSAVGSYLIVTCGKNSEEEVAGGLQFMRQRRCDAIILYPGQLSDQALAEILLGNPQVVVIHRTVPGFATRCVQLDNHTGGRLAAEYLLRCGHHAIGVVAGPHSNPESMQRLSTFRDTLQAAGVALPTERVIEGSFHFESGRQCMAELWTAQPALTAVFCLNDQMAFGALNYCRSAGIDVPSQLSLIGFDDVEYADLIHPRLTTVHHPVAALARTAAQLALRLAVGESLTEPQDLLVPHLVVRDSVRTLS</sequence>
<feature type="domain" description="HTH lacI-type" evidence="4">
    <location>
        <begin position="2"/>
        <end position="56"/>
    </location>
</feature>
<comment type="caution">
    <text evidence="5">The sequence shown here is derived from an EMBL/GenBank/DDBJ whole genome shotgun (WGS) entry which is preliminary data.</text>
</comment>
<accession>A0ABU2CEK2</accession>
<evidence type="ECO:0000256" key="1">
    <source>
        <dbReference type="ARBA" id="ARBA00023015"/>
    </source>
</evidence>
<dbReference type="Proteomes" id="UP001180487">
    <property type="component" value="Unassembled WGS sequence"/>
</dbReference>
<dbReference type="InterPro" id="IPR028082">
    <property type="entry name" value="Peripla_BP_I"/>
</dbReference>
<dbReference type="Pfam" id="PF13377">
    <property type="entry name" value="Peripla_BP_3"/>
    <property type="match status" value="1"/>
</dbReference>